<dbReference type="Proteomes" id="UP000521676">
    <property type="component" value="Unassembled WGS sequence"/>
</dbReference>
<keyword evidence="4 6" id="KW-0472">Membrane</keyword>
<keyword evidence="2 6" id="KW-0812">Transmembrane</keyword>
<comment type="subcellular location">
    <subcellularLocation>
        <location evidence="1">Membrane</location>
        <topology evidence="1">Multi-pass membrane protein</topology>
    </subcellularLocation>
</comment>
<dbReference type="Gene3D" id="1.20.120.1780">
    <property type="entry name" value="UbiA prenyltransferase"/>
    <property type="match status" value="1"/>
</dbReference>
<reference evidence="7 9" key="1">
    <citation type="submission" date="2020-06" db="EMBL/GenBank/DDBJ databases">
        <title>Anoxygenic phototrophic Chloroflexota member uses a Type I reaction center.</title>
        <authorList>
            <person name="Tsuji J.M."/>
            <person name="Shaw N.A."/>
            <person name="Nagashima S."/>
            <person name="Venkiteswaran J."/>
            <person name="Schiff S.L."/>
            <person name="Hanada S."/>
            <person name="Tank M."/>
            <person name="Neufeld J.D."/>
        </authorList>
    </citation>
    <scope>NUCLEOTIDE SEQUENCE [LARGE SCALE GENOMIC DNA]</scope>
    <source>
        <strain evidence="7">L227-S17</strain>
    </source>
</reference>
<evidence type="ECO:0000256" key="1">
    <source>
        <dbReference type="ARBA" id="ARBA00004141"/>
    </source>
</evidence>
<feature type="transmembrane region" description="Helical" evidence="6">
    <location>
        <begin position="235"/>
        <end position="258"/>
    </location>
</feature>
<feature type="transmembrane region" description="Helical" evidence="6">
    <location>
        <begin position="45"/>
        <end position="66"/>
    </location>
</feature>
<evidence type="ECO:0000256" key="6">
    <source>
        <dbReference type="SAM" id="Phobius"/>
    </source>
</evidence>
<dbReference type="NCBIfam" id="TIGR01476">
    <property type="entry name" value="chlor_syn_BchG"/>
    <property type="match status" value="1"/>
</dbReference>
<evidence type="ECO:0000256" key="3">
    <source>
        <dbReference type="ARBA" id="ARBA00022989"/>
    </source>
</evidence>
<accession>A0A8T7LUM6</accession>
<dbReference type="EMBL" id="CP128399">
    <property type="protein sequence ID" value="WJW66482.1"/>
    <property type="molecule type" value="Genomic_DNA"/>
</dbReference>
<evidence type="ECO:0000313" key="7">
    <source>
        <dbReference type="EMBL" id="NWJ44593.1"/>
    </source>
</evidence>
<evidence type="ECO:0000313" key="9">
    <source>
        <dbReference type="Proteomes" id="UP000521676"/>
    </source>
</evidence>
<evidence type="ECO:0000256" key="5">
    <source>
        <dbReference type="ARBA" id="ARBA00023171"/>
    </source>
</evidence>
<feature type="transmembrane region" description="Helical" evidence="6">
    <location>
        <begin position="122"/>
        <end position="139"/>
    </location>
</feature>
<dbReference type="Pfam" id="PF01040">
    <property type="entry name" value="UbiA"/>
    <property type="match status" value="1"/>
</dbReference>
<keyword evidence="5" id="KW-0149">Chlorophyll biosynthesis</keyword>
<gene>
    <name evidence="7" type="ORF">HXX08_01825</name>
    <name evidence="8" type="ORF">OZ401_002285</name>
</gene>
<dbReference type="InterPro" id="IPR044878">
    <property type="entry name" value="UbiA_sf"/>
</dbReference>
<dbReference type="GO" id="GO:0016020">
    <property type="term" value="C:membrane"/>
    <property type="evidence" value="ECO:0007669"/>
    <property type="project" value="UniProtKB-SubCell"/>
</dbReference>
<organism evidence="7 9">
    <name type="scientific">Candidatus Chlorohelix allophototropha</name>
    <dbReference type="NCBI Taxonomy" id="3003348"/>
    <lineage>
        <taxon>Bacteria</taxon>
        <taxon>Bacillati</taxon>
        <taxon>Chloroflexota</taxon>
        <taxon>Chloroflexia</taxon>
        <taxon>Candidatus Chloroheliales</taxon>
        <taxon>Candidatus Chloroheliaceae</taxon>
        <taxon>Candidatus Chlorohelix</taxon>
    </lineage>
</organism>
<proteinExistence type="predicted"/>
<reference evidence="8" key="2">
    <citation type="journal article" date="2024" name="Nature">
        <title>Anoxygenic phototroph of the Chloroflexota uses a type I reaction centre.</title>
        <authorList>
            <person name="Tsuji J.M."/>
            <person name="Shaw N.A."/>
            <person name="Nagashima S."/>
            <person name="Venkiteswaran J.J."/>
            <person name="Schiff S.L."/>
            <person name="Watanabe T."/>
            <person name="Fukui M."/>
            <person name="Hanada S."/>
            <person name="Tank M."/>
            <person name="Neufeld J.D."/>
        </authorList>
    </citation>
    <scope>NUCLEOTIDE SEQUENCE</scope>
    <source>
        <strain evidence="8">L227-S17</strain>
    </source>
</reference>
<dbReference type="InterPro" id="IPR000537">
    <property type="entry name" value="UbiA_prenyltransferase"/>
</dbReference>
<name>A0A8T7LUM6_9CHLR</name>
<dbReference type="RefSeq" id="WP_341468369.1">
    <property type="nucleotide sequence ID" value="NZ_CP128399.1"/>
</dbReference>
<feature type="transmembrane region" description="Helical" evidence="6">
    <location>
        <begin position="94"/>
        <end position="115"/>
    </location>
</feature>
<sequence>MPKPAKSTLRGHLDLLDPVTWVAGPQGFISGAVASGGMQLDWKTLGLMIIGSILVGPLLIGFSQSINDFFDRELDAINEPTRPIPAGLVTLRGAILNFTVIAILAIISAVLLGLLGGQNPGFIILVTILGLILGAMYSIPPFEFKRNGITGPLSVGIGYNLMTWMTGNMVFSDFKIEIFVVALVNAFVAAGLLVLNDLKSIEGDKKLGLRTLPVMLGVKKALWVSYIYIDLSQAAYAVYLAAIGHYWIALIQVVALVFQFLAQRPLYLNPTHKQYKKYLLTGNGLIAVVVFISALSFGGYDPFRTW</sequence>
<dbReference type="InterPro" id="IPR006372">
    <property type="entry name" value="Chl_synth"/>
</dbReference>
<evidence type="ECO:0000313" key="10">
    <source>
        <dbReference type="Proteomes" id="UP001431572"/>
    </source>
</evidence>
<dbReference type="Proteomes" id="UP001431572">
    <property type="component" value="Chromosome 1"/>
</dbReference>
<evidence type="ECO:0000313" key="8">
    <source>
        <dbReference type="EMBL" id="WJW66482.1"/>
    </source>
</evidence>
<evidence type="ECO:0000256" key="2">
    <source>
        <dbReference type="ARBA" id="ARBA00022692"/>
    </source>
</evidence>
<protein>
    <submittedName>
        <fullName evidence="7">UbiA family prenyltransferase</fullName>
    </submittedName>
</protein>
<dbReference type="PANTHER" id="PTHR42723">
    <property type="entry name" value="CHLOROPHYLL SYNTHASE"/>
    <property type="match status" value="1"/>
</dbReference>
<dbReference type="GO" id="GO:0016765">
    <property type="term" value="F:transferase activity, transferring alkyl or aryl (other than methyl) groups"/>
    <property type="evidence" value="ECO:0007669"/>
    <property type="project" value="InterPro"/>
</dbReference>
<dbReference type="PANTHER" id="PTHR42723:SF1">
    <property type="entry name" value="CHLOROPHYLL SYNTHASE, CHLOROPLASTIC"/>
    <property type="match status" value="1"/>
</dbReference>
<dbReference type="InterPro" id="IPR050475">
    <property type="entry name" value="Prenyltransferase_related"/>
</dbReference>
<feature type="transmembrane region" description="Helical" evidence="6">
    <location>
        <begin position="174"/>
        <end position="195"/>
    </location>
</feature>
<feature type="transmembrane region" description="Helical" evidence="6">
    <location>
        <begin position="278"/>
        <end position="300"/>
    </location>
</feature>
<keyword evidence="3 6" id="KW-1133">Transmembrane helix</keyword>
<evidence type="ECO:0000256" key="4">
    <source>
        <dbReference type="ARBA" id="ARBA00023136"/>
    </source>
</evidence>
<dbReference type="EMBL" id="JACATZ010000001">
    <property type="protein sequence ID" value="NWJ44593.1"/>
    <property type="molecule type" value="Genomic_DNA"/>
</dbReference>
<dbReference type="GO" id="GO:0015995">
    <property type="term" value="P:chlorophyll biosynthetic process"/>
    <property type="evidence" value="ECO:0007669"/>
    <property type="project" value="UniProtKB-KW"/>
</dbReference>
<dbReference type="AlphaFoldDB" id="A0A8T7LUM6"/>
<dbReference type="Gene3D" id="1.10.357.140">
    <property type="entry name" value="UbiA prenyltransferase"/>
    <property type="match status" value="1"/>
</dbReference>
<keyword evidence="10" id="KW-1185">Reference proteome</keyword>